<organism evidence="2 3">
    <name type="scientific">Pilimelia columellifera subsp. columellifera</name>
    <dbReference type="NCBI Taxonomy" id="706583"/>
    <lineage>
        <taxon>Bacteria</taxon>
        <taxon>Bacillati</taxon>
        <taxon>Actinomycetota</taxon>
        <taxon>Actinomycetes</taxon>
        <taxon>Micromonosporales</taxon>
        <taxon>Micromonosporaceae</taxon>
        <taxon>Pilimelia</taxon>
    </lineage>
</organism>
<proteinExistence type="predicted"/>
<keyword evidence="3" id="KW-1185">Reference proteome</keyword>
<dbReference type="Proteomes" id="UP001499978">
    <property type="component" value="Unassembled WGS sequence"/>
</dbReference>
<gene>
    <name evidence="2" type="ORF">GCM10010201_28830</name>
</gene>
<feature type="region of interest" description="Disordered" evidence="1">
    <location>
        <begin position="33"/>
        <end position="62"/>
    </location>
</feature>
<comment type="caution">
    <text evidence="2">The sequence shown here is derived from an EMBL/GenBank/DDBJ whole genome shotgun (WGS) entry which is preliminary data.</text>
</comment>
<evidence type="ECO:0000256" key="1">
    <source>
        <dbReference type="SAM" id="MobiDB-lite"/>
    </source>
</evidence>
<dbReference type="EMBL" id="BAAARY010000014">
    <property type="protein sequence ID" value="GAA2528111.1"/>
    <property type="molecule type" value="Genomic_DNA"/>
</dbReference>
<protein>
    <submittedName>
        <fullName evidence="2">Uncharacterized protein</fullName>
    </submittedName>
</protein>
<evidence type="ECO:0000313" key="3">
    <source>
        <dbReference type="Proteomes" id="UP001499978"/>
    </source>
</evidence>
<evidence type="ECO:0000313" key="2">
    <source>
        <dbReference type="EMBL" id="GAA2528111.1"/>
    </source>
</evidence>
<accession>A0ABN3NNC3</accession>
<reference evidence="2 3" key="1">
    <citation type="journal article" date="2019" name="Int. J. Syst. Evol. Microbiol.">
        <title>The Global Catalogue of Microorganisms (GCM) 10K type strain sequencing project: providing services to taxonomists for standard genome sequencing and annotation.</title>
        <authorList>
            <consortium name="The Broad Institute Genomics Platform"/>
            <consortium name="The Broad Institute Genome Sequencing Center for Infectious Disease"/>
            <person name="Wu L."/>
            <person name="Ma J."/>
        </authorList>
    </citation>
    <scope>NUCLEOTIDE SEQUENCE [LARGE SCALE GENOMIC DNA]</scope>
    <source>
        <strain evidence="2 3">JCM 3367</strain>
    </source>
</reference>
<sequence length="77" mass="7613">MGAKTMSTPKQRTPQSIEMTDDGLFEIAALMPALPDDAPSPTGEGASGGAAGPDHQPCPYDIGADGVDPCAALGVSG</sequence>
<name>A0ABN3NNC3_9ACTN</name>